<evidence type="ECO:0000313" key="4">
    <source>
        <dbReference type="WBParaSite" id="GPLIN_001612800"/>
    </source>
</evidence>
<name>A0A183CTC0_GLOPA</name>
<evidence type="ECO:0000259" key="2">
    <source>
        <dbReference type="Pfam" id="PF09607"/>
    </source>
</evidence>
<reference evidence="3" key="1">
    <citation type="submission" date="2013-12" db="EMBL/GenBank/DDBJ databases">
        <authorList>
            <person name="Aslett M."/>
        </authorList>
    </citation>
    <scope>NUCLEOTIDE SEQUENCE [LARGE SCALE GENOMIC DNA]</scope>
    <source>
        <strain evidence="3">Lindley</strain>
    </source>
</reference>
<dbReference type="WBParaSite" id="GPLIN_001612800">
    <property type="protein sequence ID" value="GPLIN_001612800"/>
    <property type="gene ID" value="GPLIN_001612800"/>
</dbReference>
<feature type="domain" description="Brinker DNA-binding" evidence="2">
    <location>
        <begin position="92"/>
        <end position="131"/>
    </location>
</feature>
<accession>A0A183CTC0</accession>
<keyword evidence="3" id="KW-1185">Reference proteome</keyword>
<evidence type="ECO:0000313" key="3">
    <source>
        <dbReference type="Proteomes" id="UP000050741"/>
    </source>
</evidence>
<organism evidence="3 4">
    <name type="scientific">Globodera pallida</name>
    <name type="common">Potato cyst nematode worm</name>
    <name type="synonym">Heterodera pallida</name>
    <dbReference type="NCBI Taxonomy" id="36090"/>
    <lineage>
        <taxon>Eukaryota</taxon>
        <taxon>Metazoa</taxon>
        <taxon>Ecdysozoa</taxon>
        <taxon>Nematoda</taxon>
        <taxon>Chromadorea</taxon>
        <taxon>Rhabditida</taxon>
        <taxon>Tylenchina</taxon>
        <taxon>Tylenchomorpha</taxon>
        <taxon>Tylenchoidea</taxon>
        <taxon>Heteroderidae</taxon>
        <taxon>Heteroderinae</taxon>
        <taxon>Globodera</taxon>
    </lineage>
</organism>
<protein>
    <submittedName>
        <fullName evidence="4">BrkDBD domain-containing protein</fullName>
    </submittedName>
</protein>
<reference evidence="3" key="2">
    <citation type="submission" date="2014-05" db="EMBL/GenBank/DDBJ databases">
        <title>The genome and life-stage specific transcriptomes of Globodera pallida elucidate key aspects of plant parasitism by a cyst nematode.</title>
        <authorList>
            <person name="Cotton J.A."/>
            <person name="Lilley C.J."/>
            <person name="Jones L.M."/>
            <person name="Kikuchi T."/>
            <person name="Reid A.J."/>
            <person name="Thorpe P."/>
            <person name="Tsai I.J."/>
            <person name="Beasley H."/>
            <person name="Blok V."/>
            <person name="Cock P.J.A."/>
            <person name="Van den Akker S.E."/>
            <person name="Holroyd N."/>
            <person name="Hunt M."/>
            <person name="Mantelin S."/>
            <person name="Naghra H."/>
            <person name="Pain A."/>
            <person name="Palomares-Rius J.E."/>
            <person name="Zarowiecki M."/>
            <person name="Berriman M."/>
            <person name="Jones J.T."/>
            <person name="Urwin P.E."/>
        </authorList>
    </citation>
    <scope>NUCLEOTIDE SEQUENCE [LARGE SCALE GENOMIC DNA]</scope>
    <source>
        <strain evidence="3">Lindley</strain>
    </source>
</reference>
<feature type="compositionally biased region" description="Polar residues" evidence="1">
    <location>
        <begin position="56"/>
        <end position="79"/>
    </location>
</feature>
<dbReference type="Proteomes" id="UP000050741">
    <property type="component" value="Unassembled WGS sequence"/>
</dbReference>
<dbReference type="Gene3D" id="1.10.10.60">
    <property type="entry name" value="Homeodomain-like"/>
    <property type="match status" value="1"/>
</dbReference>
<sequence length="175" mass="19647">SKSCHAVAPCSLTNAGEEGNGGKEFICCDCWLNIHIDTLNGGNIDNSNPTISQQIDARETSQTPGNNDDPNDEPTPSLSSRKRRQQLTIKDKLDILDFAKNSSIHASSKHFNVDRQNIREWMKQEQNLRESLDSAAKRKRLIGGGRKLSNANFDKSLADWVKELREKNLRVTRNT</sequence>
<dbReference type="AlphaFoldDB" id="A0A183CTC0"/>
<dbReference type="InterPro" id="IPR018586">
    <property type="entry name" value="Brinker_DNA-bd"/>
</dbReference>
<proteinExistence type="predicted"/>
<reference evidence="4" key="3">
    <citation type="submission" date="2016-06" db="UniProtKB">
        <authorList>
            <consortium name="WormBaseParasite"/>
        </authorList>
    </citation>
    <scope>IDENTIFICATION</scope>
</reference>
<feature type="region of interest" description="Disordered" evidence="1">
    <location>
        <begin position="56"/>
        <end position="84"/>
    </location>
</feature>
<dbReference type="Pfam" id="PF09607">
    <property type="entry name" value="BrkDBD"/>
    <property type="match status" value="1"/>
</dbReference>
<evidence type="ECO:0000256" key="1">
    <source>
        <dbReference type="SAM" id="MobiDB-lite"/>
    </source>
</evidence>